<gene>
    <name evidence="7" type="ORF">POM88_033201</name>
</gene>
<dbReference type="EMBL" id="JAUIZM010000007">
    <property type="protein sequence ID" value="KAK1377008.1"/>
    <property type="molecule type" value="Genomic_DNA"/>
</dbReference>
<name>A0AAD8I342_9APIA</name>
<organism evidence="7 8">
    <name type="scientific">Heracleum sosnowskyi</name>
    <dbReference type="NCBI Taxonomy" id="360622"/>
    <lineage>
        <taxon>Eukaryota</taxon>
        <taxon>Viridiplantae</taxon>
        <taxon>Streptophyta</taxon>
        <taxon>Embryophyta</taxon>
        <taxon>Tracheophyta</taxon>
        <taxon>Spermatophyta</taxon>
        <taxon>Magnoliopsida</taxon>
        <taxon>eudicotyledons</taxon>
        <taxon>Gunneridae</taxon>
        <taxon>Pentapetalae</taxon>
        <taxon>asterids</taxon>
        <taxon>campanulids</taxon>
        <taxon>Apiales</taxon>
        <taxon>Apiaceae</taxon>
        <taxon>Apioideae</taxon>
        <taxon>apioid superclade</taxon>
        <taxon>Tordylieae</taxon>
        <taxon>Tordyliinae</taxon>
        <taxon>Heracleum</taxon>
    </lineage>
</organism>
<dbReference type="InterPro" id="IPR002100">
    <property type="entry name" value="TF_MADSbox"/>
</dbReference>
<dbReference type="GO" id="GO:0005634">
    <property type="term" value="C:nucleus"/>
    <property type="evidence" value="ECO:0007669"/>
    <property type="project" value="UniProtKB-SubCell"/>
</dbReference>
<feature type="domain" description="MADS-box" evidence="6">
    <location>
        <begin position="1"/>
        <end position="52"/>
    </location>
</feature>
<dbReference type="AlphaFoldDB" id="A0AAD8I342"/>
<evidence type="ECO:0000256" key="4">
    <source>
        <dbReference type="ARBA" id="ARBA00023163"/>
    </source>
</evidence>
<dbReference type="SMART" id="SM00432">
    <property type="entry name" value="MADS"/>
    <property type="match status" value="1"/>
</dbReference>
<evidence type="ECO:0000259" key="6">
    <source>
        <dbReference type="PROSITE" id="PS50066"/>
    </source>
</evidence>
<protein>
    <recommendedName>
        <fullName evidence="6">MADS-box domain-containing protein</fullName>
    </recommendedName>
</protein>
<dbReference type="InterPro" id="IPR036879">
    <property type="entry name" value="TF_MADSbox_sf"/>
</dbReference>
<sequence length="182" mass="20946">MNHFTRRAKLMKKEKVRALRFMKRRSGLVNKAQKLSTHCGVDACMIINAPKGINNNVDLVWSSSSDSGATLPNLFHKYKLEEQRKAKSMLPSLNKANCEASKFSTWNSKFESMKEHELRNWANDLEFKIENMKSRRDELLKNKGVSMQVDQLLGRQSAKAAHLMSMVRLHSEAIVRNHMKMA</sequence>
<comment type="caution">
    <text evidence="7">The sequence shown here is derived from an EMBL/GenBank/DDBJ whole genome shotgun (WGS) entry which is preliminary data.</text>
</comment>
<accession>A0AAD8I342</accession>
<keyword evidence="5" id="KW-0539">Nucleus</keyword>
<dbReference type="Proteomes" id="UP001237642">
    <property type="component" value="Unassembled WGS sequence"/>
</dbReference>
<dbReference type="GO" id="GO:0003677">
    <property type="term" value="F:DNA binding"/>
    <property type="evidence" value="ECO:0007669"/>
    <property type="project" value="UniProtKB-KW"/>
</dbReference>
<dbReference type="GO" id="GO:0046983">
    <property type="term" value="F:protein dimerization activity"/>
    <property type="evidence" value="ECO:0007669"/>
    <property type="project" value="InterPro"/>
</dbReference>
<reference evidence="7" key="2">
    <citation type="submission" date="2023-05" db="EMBL/GenBank/DDBJ databases">
        <authorList>
            <person name="Schelkunov M.I."/>
        </authorList>
    </citation>
    <scope>NUCLEOTIDE SEQUENCE</scope>
    <source>
        <strain evidence="7">Hsosn_3</strain>
        <tissue evidence="7">Leaf</tissue>
    </source>
</reference>
<evidence type="ECO:0000256" key="1">
    <source>
        <dbReference type="ARBA" id="ARBA00004123"/>
    </source>
</evidence>
<evidence type="ECO:0000256" key="3">
    <source>
        <dbReference type="ARBA" id="ARBA00023125"/>
    </source>
</evidence>
<keyword evidence="2" id="KW-0805">Transcription regulation</keyword>
<dbReference type="PROSITE" id="PS50066">
    <property type="entry name" value="MADS_BOX_2"/>
    <property type="match status" value="1"/>
</dbReference>
<keyword evidence="8" id="KW-1185">Reference proteome</keyword>
<evidence type="ECO:0000313" key="8">
    <source>
        <dbReference type="Proteomes" id="UP001237642"/>
    </source>
</evidence>
<evidence type="ECO:0000313" key="7">
    <source>
        <dbReference type="EMBL" id="KAK1377008.1"/>
    </source>
</evidence>
<evidence type="ECO:0000256" key="5">
    <source>
        <dbReference type="ARBA" id="ARBA00023242"/>
    </source>
</evidence>
<dbReference type="Pfam" id="PF00319">
    <property type="entry name" value="SRF-TF"/>
    <property type="match status" value="1"/>
</dbReference>
<dbReference type="Gene3D" id="3.40.1810.10">
    <property type="entry name" value="Transcription factor, MADS-box"/>
    <property type="match status" value="1"/>
</dbReference>
<keyword evidence="4" id="KW-0804">Transcription</keyword>
<reference evidence="7" key="1">
    <citation type="submission" date="2023-02" db="EMBL/GenBank/DDBJ databases">
        <title>Genome of toxic invasive species Heracleum sosnowskyi carries increased number of genes despite the absence of recent whole-genome duplications.</title>
        <authorList>
            <person name="Schelkunov M."/>
            <person name="Shtratnikova V."/>
            <person name="Makarenko M."/>
            <person name="Klepikova A."/>
            <person name="Omelchenko D."/>
            <person name="Novikova G."/>
            <person name="Obukhova E."/>
            <person name="Bogdanov V."/>
            <person name="Penin A."/>
            <person name="Logacheva M."/>
        </authorList>
    </citation>
    <scope>NUCLEOTIDE SEQUENCE</scope>
    <source>
        <strain evidence="7">Hsosn_3</strain>
        <tissue evidence="7">Leaf</tissue>
    </source>
</reference>
<dbReference type="SUPFAM" id="SSF55455">
    <property type="entry name" value="SRF-like"/>
    <property type="match status" value="1"/>
</dbReference>
<keyword evidence="3" id="KW-0238">DNA-binding</keyword>
<proteinExistence type="predicted"/>
<comment type="subcellular location">
    <subcellularLocation>
        <location evidence="1">Nucleus</location>
    </subcellularLocation>
</comment>
<evidence type="ECO:0000256" key="2">
    <source>
        <dbReference type="ARBA" id="ARBA00023015"/>
    </source>
</evidence>